<gene>
    <name evidence="3" type="ORF">M0L44_00215</name>
</gene>
<dbReference type="Pfam" id="PF25989">
    <property type="entry name" value="YknX_C"/>
    <property type="match status" value="1"/>
</dbReference>
<evidence type="ECO:0000256" key="1">
    <source>
        <dbReference type="ARBA" id="ARBA00009477"/>
    </source>
</evidence>
<sequence>MVAMAASLAGCQKGSPDTASAAAAASAPSALSVTLQHPRTEVWPQQLKGTGQIVAWQEVVISPEIGGLRLKELKVDVSAKVRRGQVLALLADDSLQIDRQKQAAVVQQAIISLEQASSNLQRSRITEGSGALSDQKIEEYRLTEATARASLASARADLASIELQLAQTRVTAPDDGVVSSKSGVLGNVVSAGTELFRLVRQGRVEWRPEIDASQLKLLAPDQQARITLPTGHQVTGRLRIIGPTLSATTGRATLYVELPPDSPARAGMFASGVLLADTQPALTLPQPALVMHDGRSYVYTVDPAGLAHALPVVTGRREGDRIEVVSGLSATAQVVSSGGAFLSEGAKVTVLSDRDRAIKAAASGVAP</sequence>
<dbReference type="Gene3D" id="2.40.420.20">
    <property type="match status" value="1"/>
</dbReference>
<keyword evidence="4" id="KW-1185">Reference proteome</keyword>
<evidence type="ECO:0000313" key="3">
    <source>
        <dbReference type="EMBL" id="MCO5975145.1"/>
    </source>
</evidence>
<dbReference type="EMBL" id="JAMXMC010000001">
    <property type="protein sequence ID" value="MCO5975145.1"/>
    <property type="molecule type" value="Genomic_DNA"/>
</dbReference>
<proteinExistence type="inferred from homology"/>
<reference evidence="3 4" key="1">
    <citation type="submission" date="2022-06" db="EMBL/GenBank/DDBJ databases">
        <title>Ideonella sp. NS12-5 Genome sequencing and assembly.</title>
        <authorList>
            <person name="Jung Y."/>
        </authorList>
    </citation>
    <scope>NUCLEOTIDE SEQUENCE [LARGE SCALE GENOMIC DNA]</scope>
    <source>
        <strain evidence="3 4">NS12-5</strain>
    </source>
</reference>
<dbReference type="RefSeq" id="WP_252767598.1">
    <property type="nucleotide sequence ID" value="NZ_JAMXMC010000001.1"/>
</dbReference>
<evidence type="ECO:0000313" key="4">
    <source>
        <dbReference type="Proteomes" id="UP001204851"/>
    </source>
</evidence>
<dbReference type="Gene3D" id="2.40.50.100">
    <property type="match status" value="1"/>
</dbReference>
<protein>
    <submittedName>
        <fullName evidence="3">Efflux RND transporter periplasmic adaptor subunit</fullName>
    </submittedName>
</protein>
<dbReference type="SUPFAM" id="SSF111369">
    <property type="entry name" value="HlyD-like secretion proteins"/>
    <property type="match status" value="1"/>
</dbReference>
<name>A0ABT1BFY7_9BURK</name>
<dbReference type="PANTHER" id="PTHR30469">
    <property type="entry name" value="MULTIDRUG RESISTANCE PROTEIN MDTA"/>
    <property type="match status" value="1"/>
</dbReference>
<comment type="caution">
    <text evidence="3">The sequence shown here is derived from an EMBL/GenBank/DDBJ whole genome shotgun (WGS) entry which is preliminary data.</text>
</comment>
<dbReference type="PANTHER" id="PTHR30469:SF15">
    <property type="entry name" value="HLYD FAMILY OF SECRETION PROTEINS"/>
    <property type="match status" value="1"/>
</dbReference>
<dbReference type="InterPro" id="IPR006143">
    <property type="entry name" value="RND_pump_MFP"/>
</dbReference>
<evidence type="ECO:0000259" key="2">
    <source>
        <dbReference type="Pfam" id="PF25989"/>
    </source>
</evidence>
<dbReference type="Gene3D" id="2.40.30.170">
    <property type="match status" value="1"/>
</dbReference>
<comment type="similarity">
    <text evidence="1">Belongs to the membrane fusion protein (MFP) (TC 8.A.1) family.</text>
</comment>
<dbReference type="NCBIfam" id="TIGR01730">
    <property type="entry name" value="RND_mfp"/>
    <property type="match status" value="1"/>
</dbReference>
<dbReference type="Proteomes" id="UP001204851">
    <property type="component" value="Unassembled WGS sequence"/>
</dbReference>
<accession>A0ABT1BFY7</accession>
<feature type="domain" description="YknX-like C-terminal permuted SH3-like" evidence="2">
    <location>
        <begin position="281"/>
        <end position="350"/>
    </location>
</feature>
<dbReference type="Gene3D" id="1.10.287.470">
    <property type="entry name" value="Helix hairpin bin"/>
    <property type="match status" value="1"/>
</dbReference>
<organism evidence="3 4">
    <name type="scientific">Ideonella oryzae</name>
    <dbReference type="NCBI Taxonomy" id="2937441"/>
    <lineage>
        <taxon>Bacteria</taxon>
        <taxon>Pseudomonadati</taxon>
        <taxon>Pseudomonadota</taxon>
        <taxon>Betaproteobacteria</taxon>
        <taxon>Burkholderiales</taxon>
        <taxon>Sphaerotilaceae</taxon>
        <taxon>Ideonella</taxon>
    </lineage>
</organism>
<dbReference type="InterPro" id="IPR058637">
    <property type="entry name" value="YknX-like_C"/>
</dbReference>